<organism evidence="8">
    <name type="scientific">uncultured marine microorganism HF4000_APKG7N23</name>
    <dbReference type="NCBI Taxonomy" id="455552"/>
    <lineage>
        <taxon>unclassified sequences</taxon>
        <taxon>environmental samples</taxon>
    </lineage>
</organism>
<accession>B3T9Z3</accession>
<protein>
    <submittedName>
        <fullName evidence="8">Putative bacterial type II secretion system protein F domain protein</fullName>
    </submittedName>
</protein>
<dbReference type="EMBL" id="EU016650">
    <property type="protein sequence ID" value="ABZ09402.1"/>
    <property type="molecule type" value="Genomic_DNA"/>
</dbReference>
<evidence type="ECO:0000256" key="5">
    <source>
        <dbReference type="ARBA" id="ARBA00023136"/>
    </source>
</evidence>
<evidence type="ECO:0000256" key="3">
    <source>
        <dbReference type="ARBA" id="ARBA00022692"/>
    </source>
</evidence>
<feature type="transmembrane region" description="Helical" evidence="6">
    <location>
        <begin position="233"/>
        <end position="253"/>
    </location>
</feature>
<sequence length="255" mass="28532">MFGIIEDNFSAEGIEDIHFIVWIGFGILAIVGYLIYIPKKRKLERIKELEDTWPDVLADLSEELRAGMGVESALDSIANRRNDRMGLMLRDAVSDMRDNGFGIAMKNFAAKSESAMISRIVSILNVALASSGSIATTLENISEEFWEIYMLRKERIAKTQGTANFILWGGSILCPLMLGAIVAIFGADQKIGAEELNFDMADLNYHLFFYMIILGASSVWMQAVMLQKTETALWKTPIFIFLSITTLLLSLQINL</sequence>
<name>B3T9Z3_9ZZZZ</name>
<dbReference type="PANTHER" id="PTHR35402">
    <property type="entry name" value="INTEGRAL MEMBRANE PROTEIN-RELATED"/>
    <property type="match status" value="1"/>
</dbReference>
<dbReference type="InterPro" id="IPR056569">
    <property type="entry name" value="ArlJ-like"/>
</dbReference>
<gene>
    <name evidence="8" type="ORF">ALOHA_HF4000APKG7N23ctg4g14</name>
</gene>
<evidence type="ECO:0000313" key="8">
    <source>
        <dbReference type="EMBL" id="ABZ09402.1"/>
    </source>
</evidence>
<keyword evidence="5 6" id="KW-0472">Membrane</keyword>
<dbReference type="PANTHER" id="PTHR35402:SF1">
    <property type="entry name" value="TYPE II SECRETION SYSTEM PROTEIN GSPF DOMAIN-CONTAINING PROTEIN"/>
    <property type="match status" value="1"/>
</dbReference>
<reference evidence="8" key="1">
    <citation type="journal article" date="2008" name="ISME J.">
        <title>Genomic patterns of recombination, clonal divergence and environment in marine microbial populations.</title>
        <authorList>
            <person name="Konstantinidis K.T."/>
            <person name="Delong E.F."/>
        </authorList>
    </citation>
    <scope>NUCLEOTIDE SEQUENCE</scope>
</reference>
<dbReference type="Pfam" id="PF00482">
    <property type="entry name" value="T2SSF"/>
    <property type="match status" value="1"/>
</dbReference>
<dbReference type="GO" id="GO:0005886">
    <property type="term" value="C:plasma membrane"/>
    <property type="evidence" value="ECO:0007669"/>
    <property type="project" value="UniProtKB-SubCell"/>
</dbReference>
<proteinExistence type="predicted"/>
<comment type="subcellular location">
    <subcellularLocation>
        <location evidence="1">Cell membrane</location>
        <topology evidence="1">Multi-pass membrane protein</topology>
    </subcellularLocation>
</comment>
<evidence type="ECO:0000256" key="6">
    <source>
        <dbReference type="SAM" id="Phobius"/>
    </source>
</evidence>
<evidence type="ECO:0000256" key="2">
    <source>
        <dbReference type="ARBA" id="ARBA00022475"/>
    </source>
</evidence>
<evidence type="ECO:0000259" key="7">
    <source>
        <dbReference type="Pfam" id="PF00482"/>
    </source>
</evidence>
<dbReference type="InterPro" id="IPR018076">
    <property type="entry name" value="T2SS_GspF_dom"/>
</dbReference>
<dbReference type="AlphaFoldDB" id="B3T9Z3"/>
<feature type="transmembrane region" description="Helical" evidence="6">
    <location>
        <begin position="207"/>
        <end position="226"/>
    </location>
</feature>
<feature type="transmembrane region" description="Helical" evidence="6">
    <location>
        <begin position="17"/>
        <end position="37"/>
    </location>
</feature>
<evidence type="ECO:0000256" key="4">
    <source>
        <dbReference type="ARBA" id="ARBA00022989"/>
    </source>
</evidence>
<keyword evidence="2" id="KW-1003">Cell membrane</keyword>
<keyword evidence="3 6" id="KW-0812">Transmembrane</keyword>
<feature type="domain" description="Type II secretion system protein GspF" evidence="7">
    <location>
        <begin position="58"/>
        <end position="178"/>
    </location>
</feature>
<keyword evidence="4 6" id="KW-1133">Transmembrane helix</keyword>
<feature type="transmembrane region" description="Helical" evidence="6">
    <location>
        <begin position="165"/>
        <end position="187"/>
    </location>
</feature>
<evidence type="ECO:0000256" key="1">
    <source>
        <dbReference type="ARBA" id="ARBA00004651"/>
    </source>
</evidence>